<evidence type="ECO:0000313" key="4">
    <source>
        <dbReference type="EMBL" id="CAF3596470.1"/>
    </source>
</evidence>
<dbReference type="Proteomes" id="UP000677228">
    <property type="component" value="Unassembled WGS sequence"/>
</dbReference>
<feature type="domain" description="Inositol polyphosphate-related phosphatase" evidence="1">
    <location>
        <begin position="52"/>
        <end position="365"/>
    </location>
</feature>
<evidence type="ECO:0000313" key="5">
    <source>
        <dbReference type="EMBL" id="CAF3710592.1"/>
    </source>
</evidence>
<reference evidence="2" key="1">
    <citation type="submission" date="2021-02" db="EMBL/GenBank/DDBJ databases">
        <authorList>
            <person name="Nowell W R."/>
        </authorList>
    </citation>
    <scope>NUCLEOTIDE SEQUENCE</scope>
</reference>
<dbReference type="AlphaFoldDB" id="A0A813TH15"/>
<dbReference type="GO" id="GO:0046856">
    <property type="term" value="P:phosphatidylinositol dephosphorylation"/>
    <property type="evidence" value="ECO:0007669"/>
    <property type="project" value="InterPro"/>
</dbReference>
<dbReference type="SUPFAM" id="SSF56219">
    <property type="entry name" value="DNase I-like"/>
    <property type="match status" value="1"/>
</dbReference>
<evidence type="ECO:0000313" key="6">
    <source>
        <dbReference type="Proteomes" id="UP000663829"/>
    </source>
</evidence>
<sequence>MRDFLKMVALDLDNVQNGEEIQIRKSCAIEEMTINSTLSPKNQCGSSRSVANQFYILCGTFNVNNRQIPSNSDFTEWLCPSTTQIPSLIAVGLQEIANTGNISFSQNDKIEGDEWENIINKTIENCSNVQQNQYKLISRVRLLGMLLFVYVERKHYDQCKLISTAFIPTGFMNIFGNKGGVGIRFRFHNQDLCFINCHLTAGDNQLEKRNDDYKTIESRMTFMHRENIPKWWKIDDHDIIFWFGDMNYRLAHPNEQVRQAIKQLSFIPLKEKDQLQCQIKLGKVFQNYHEPPINFLPTYKFNINTDVYDTSEKFRTPSWTDRILYKFNHEHYDVKSHYYNSSPSIRFSDHRPVSALFSVTMKHSHDENNTRRMEQKESSLKLATEQNLVKMMYDSLADPTINVVYNPLPNGPL</sequence>
<evidence type="ECO:0000313" key="2">
    <source>
        <dbReference type="EMBL" id="CAF0810842.1"/>
    </source>
</evidence>
<evidence type="ECO:0000259" key="1">
    <source>
        <dbReference type="SMART" id="SM00128"/>
    </source>
</evidence>
<dbReference type="Proteomes" id="UP000681722">
    <property type="component" value="Unassembled WGS sequence"/>
</dbReference>
<accession>A0A813TH15</accession>
<dbReference type="EMBL" id="CAJNOK010004348">
    <property type="protein sequence ID" value="CAF0934730.1"/>
    <property type="molecule type" value="Genomic_DNA"/>
</dbReference>
<protein>
    <recommendedName>
        <fullName evidence="1">Inositol polyphosphate-related phosphatase domain-containing protein</fullName>
    </recommendedName>
</protein>
<dbReference type="PANTHER" id="PTHR11200">
    <property type="entry name" value="INOSITOL 5-PHOSPHATASE"/>
    <property type="match status" value="1"/>
</dbReference>
<dbReference type="InterPro" id="IPR036691">
    <property type="entry name" value="Endo/exonu/phosph_ase_sf"/>
</dbReference>
<keyword evidence="6" id="KW-1185">Reference proteome</keyword>
<proteinExistence type="predicted"/>
<dbReference type="InterPro" id="IPR046985">
    <property type="entry name" value="IP5"/>
</dbReference>
<evidence type="ECO:0000313" key="3">
    <source>
        <dbReference type="EMBL" id="CAF0934730.1"/>
    </source>
</evidence>
<dbReference type="Pfam" id="PF22669">
    <property type="entry name" value="Exo_endo_phos2"/>
    <property type="match status" value="1"/>
</dbReference>
<organism evidence="2 6">
    <name type="scientific">Didymodactylos carnosus</name>
    <dbReference type="NCBI Taxonomy" id="1234261"/>
    <lineage>
        <taxon>Eukaryota</taxon>
        <taxon>Metazoa</taxon>
        <taxon>Spiralia</taxon>
        <taxon>Gnathifera</taxon>
        <taxon>Rotifera</taxon>
        <taxon>Eurotatoria</taxon>
        <taxon>Bdelloidea</taxon>
        <taxon>Philodinida</taxon>
        <taxon>Philodinidae</taxon>
        <taxon>Didymodactylos</taxon>
    </lineage>
</organism>
<name>A0A813TH15_9BILA</name>
<dbReference type="InterPro" id="IPR000300">
    <property type="entry name" value="IPPc"/>
</dbReference>
<comment type="caution">
    <text evidence="2">The sequence shown here is derived from an EMBL/GenBank/DDBJ whole genome shotgun (WGS) entry which is preliminary data.</text>
</comment>
<dbReference type="OrthoDB" id="7862313at2759"/>
<dbReference type="CDD" id="cd09074">
    <property type="entry name" value="INPP5c"/>
    <property type="match status" value="1"/>
</dbReference>
<gene>
    <name evidence="2" type="ORF">GPM918_LOCUS4020</name>
    <name evidence="3" type="ORF">OVA965_LOCUS11321</name>
    <name evidence="4" type="ORF">SRO942_LOCUS4020</name>
    <name evidence="5" type="ORF">TMI583_LOCUS11318</name>
</gene>
<dbReference type="EMBL" id="CAJNOQ010000520">
    <property type="protein sequence ID" value="CAF0810842.1"/>
    <property type="molecule type" value="Genomic_DNA"/>
</dbReference>
<dbReference type="EMBL" id="CAJOBA010004350">
    <property type="protein sequence ID" value="CAF3710592.1"/>
    <property type="molecule type" value="Genomic_DNA"/>
</dbReference>
<dbReference type="SMART" id="SM00128">
    <property type="entry name" value="IPPc"/>
    <property type="match status" value="1"/>
</dbReference>
<dbReference type="EMBL" id="CAJOBC010000520">
    <property type="protein sequence ID" value="CAF3596470.1"/>
    <property type="molecule type" value="Genomic_DNA"/>
</dbReference>
<dbReference type="Gene3D" id="3.60.10.10">
    <property type="entry name" value="Endonuclease/exonuclease/phosphatase"/>
    <property type="match status" value="1"/>
</dbReference>
<dbReference type="Proteomes" id="UP000682733">
    <property type="component" value="Unassembled WGS sequence"/>
</dbReference>
<dbReference type="Proteomes" id="UP000663829">
    <property type="component" value="Unassembled WGS sequence"/>
</dbReference>
<dbReference type="GO" id="GO:0004439">
    <property type="term" value="F:phosphatidylinositol-4,5-bisphosphate 5-phosphatase activity"/>
    <property type="evidence" value="ECO:0007669"/>
    <property type="project" value="TreeGrafter"/>
</dbReference>